<keyword evidence="3" id="KW-1185">Reference proteome</keyword>
<dbReference type="EMBL" id="JAQQAF010000009">
    <property type="protein sequence ID" value="KAJ8461292.1"/>
    <property type="molecule type" value="Genomic_DNA"/>
</dbReference>
<feature type="region of interest" description="Disordered" evidence="1">
    <location>
        <begin position="74"/>
        <end position="100"/>
    </location>
</feature>
<comment type="caution">
    <text evidence="2">The sequence shown here is derived from an EMBL/GenBank/DDBJ whole genome shotgun (WGS) entry which is preliminary data.</text>
</comment>
<protein>
    <submittedName>
        <fullName evidence="2">Uncharacterized protein</fullName>
    </submittedName>
</protein>
<evidence type="ECO:0000313" key="3">
    <source>
        <dbReference type="Proteomes" id="UP001222027"/>
    </source>
</evidence>
<reference evidence="2 3" key="1">
    <citation type="submission" date="2022-12" db="EMBL/GenBank/DDBJ databases">
        <title>Chromosome-scale assembly of the Ensete ventricosum genome.</title>
        <authorList>
            <person name="Dussert Y."/>
            <person name="Stocks J."/>
            <person name="Wendawek A."/>
            <person name="Woldeyes F."/>
            <person name="Nichols R.A."/>
            <person name="Borrell J.S."/>
        </authorList>
    </citation>
    <scope>NUCLEOTIDE SEQUENCE [LARGE SCALE GENOMIC DNA]</scope>
    <source>
        <strain evidence="3">cv. Maze</strain>
        <tissue evidence="2">Seeds</tissue>
    </source>
</reference>
<evidence type="ECO:0000313" key="2">
    <source>
        <dbReference type="EMBL" id="KAJ8461292.1"/>
    </source>
</evidence>
<proteinExistence type="predicted"/>
<dbReference type="Proteomes" id="UP001222027">
    <property type="component" value="Unassembled WGS sequence"/>
</dbReference>
<dbReference type="AlphaFoldDB" id="A0AAV8Q1N6"/>
<accession>A0AAV8Q1N6</accession>
<gene>
    <name evidence="2" type="ORF">OPV22_034218</name>
</gene>
<name>A0AAV8Q1N6_ENSVE</name>
<organism evidence="2 3">
    <name type="scientific">Ensete ventricosum</name>
    <name type="common">Abyssinian banana</name>
    <name type="synonym">Musa ensete</name>
    <dbReference type="NCBI Taxonomy" id="4639"/>
    <lineage>
        <taxon>Eukaryota</taxon>
        <taxon>Viridiplantae</taxon>
        <taxon>Streptophyta</taxon>
        <taxon>Embryophyta</taxon>
        <taxon>Tracheophyta</taxon>
        <taxon>Spermatophyta</taxon>
        <taxon>Magnoliopsida</taxon>
        <taxon>Liliopsida</taxon>
        <taxon>Zingiberales</taxon>
        <taxon>Musaceae</taxon>
        <taxon>Ensete</taxon>
    </lineage>
</organism>
<evidence type="ECO:0000256" key="1">
    <source>
        <dbReference type="SAM" id="MobiDB-lite"/>
    </source>
</evidence>
<sequence length="152" mass="17162">MGEKTKWGARRRREATTTWEQIGMVGSREGETNRKETVDFFGRLGFRSCQLPVLQTWLAGVLGCREGNQRWRRWERARQEEKRRDRESGMTEEMESCCPPNNKSVPAPIAGVVSMPCRLLLVTVKPPRAEESGPSDRIGGGRGWIMEGLGVA</sequence>
<feature type="compositionally biased region" description="Basic and acidic residues" evidence="1">
    <location>
        <begin position="74"/>
        <end position="89"/>
    </location>
</feature>